<reference evidence="1 2" key="1">
    <citation type="journal article" date="2013" name="Curr. Biol.">
        <title>The Genome of the Foraminiferan Reticulomyxa filosa.</title>
        <authorList>
            <person name="Glockner G."/>
            <person name="Hulsmann N."/>
            <person name="Schleicher M."/>
            <person name="Noegel A.A."/>
            <person name="Eichinger L."/>
            <person name="Gallinger C."/>
            <person name="Pawlowski J."/>
            <person name="Sierra R."/>
            <person name="Euteneuer U."/>
            <person name="Pillet L."/>
            <person name="Moustafa A."/>
            <person name="Platzer M."/>
            <person name="Groth M."/>
            <person name="Szafranski K."/>
            <person name="Schliwa M."/>
        </authorList>
    </citation>
    <scope>NUCLEOTIDE SEQUENCE [LARGE SCALE GENOMIC DNA]</scope>
</reference>
<gene>
    <name evidence="1" type="ORF">RFI_26526</name>
</gene>
<dbReference type="AlphaFoldDB" id="X6MB32"/>
<sequence length="158" mass="18643">MSWLPNDETSAYSDLKRTENIYHSTLRRKEIGFQDWSVLKSIGEICQSNEDGIVTKRHHEPASAHILPKKFPQHERSKWQQAMTLFGAKVVVCHKGDNYQTTTTMKSIFEVGSYVLLKDKTKVSLSFFFSYKYFISFKRSTFEYIQNICAYIYMYMYI</sequence>
<evidence type="ECO:0000313" key="2">
    <source>
        <dbReference type="Proteomes" id="UP000023152"/>
    </source>
</evidence>
<accession>X6MB32</accession>
<proteinExistence type="predicted"/>
<keyword evidence="2" id="KW-1185">Reference proteome</keyword>
<protein>
    <submittedName>
        <fullName evidence="1">Uncharacterized protein</fullName>
    </submittedName>
</protein>
<name>X6MB32_RETFI</name>
<dbReference type="EMBL" id="ASPP01023064">
    <property type="protein sequence ID" value="ETO10851.1"/>
    <property type="molecule type" value="Genomic_DNA"/>
</dbReference>
<evidence type="ECO:0000313" key="1">
    <source>
        <dbReference type="EMBL" id="ETO10851.1"/>
    </source>
</evidence>
<dbReference type="Proteomes" id="UP000023152">
    <property type="component" value="Unassembled WGS sequence"/>
</dbReference>
<organism evidence="1 2">
    <name type="scientific">Reticulomyxa filosa</name>
    <dbReference type="NCBI Taxonomy" id="46433"/>
    <lineage>
        <taxon>Eukaryota</taxon>
        <taxon>Sar</taxon>
        <taxon>Rhizaria</taxon>
        <taxon>Retaria</taxon>
        <taxon>Foraminifera</taxon>
        <taxon>Monothalamids</taxon>
        <taxon>Reticulomyxidae</taxon>
        <taxon>Reticulomyxa</taxon>
    </lineage>
</organism>
<comment type="caution">
    <text evidence="1">The sequence shown here is derived from an EMBL/GenBank/DDBJ whole genome shotgun (WGS) entry which is preliminary data.</text>
</comment>